<dbReference type="EMBL" id="JAROAV010000008">
    <property type="protein sequence ID" value="MDF8263112.1"/>
    <property type="molecule type" value="Genomic_DNA"/>
</dbReference>
<evidence type="ECO:0000313" key="3">
    <source>
        <dbReference type="Proteomes" id="UP001528912"/>
    </source>
</evidence>
<dbReference type="InterPro" id="IPR045931">
    <property type="entry name" value="DUF6350"/>
</dbReference>
<feature type="transmembrane region" description="Helical" evidence="1">
    <location>
        <begin position="309"/>
        <end position="330"/>
    </location>
</feature>
<feature type="transmembrane region" description="Helical" evidence="1">
    <location>
        <begin position="154"/>
        <end position="172"/>
    </location>
</feature>
<feature type="transmembrane region" description="Helical" evidence="1">
    <location>
        <begin position="204"/>
        <end position="227"/>
    </location>
</feature>
<reference evidence="2 3" key="1">
    <citation type="submission" date="2023-03" db="EMBL/GenBank/DDBJ databases">
        <title>YIM 133296 draft genome.</title>
        <authorList>
            <person name="Xiong L."/>
        </authorList>
    </citation>
    <scope>NUCLEOTIDE SEQUENCE [LARGE SCALE GENOMIC DNA]</scope>
    <source>
        <strain evidence="2 3">YIM 133296</strain>
    </source>
</reference>
<gene>
    <name evidence="2" type="ORF">P4R38_02480</name>
</gene>
<dbReference type="Proteomes" id="UP001528912">
    <property type="component" value="Unassembled WGS sequence"/>
</dbReference>
<keyword evidence="1" id="KW-0472">Membrane</keyword>
<feature type="transmembrane region" description="Helical" evidence="1">
    <location>
        <begin position="120"/>
        <end position="142"/>
    </location>
</feature>
<evidence type="ECO:0000313" key="2">
    <source>
        <dbReference type="EMBL" id="MDF8263112.1"/>
    </source>
</evidence>
<keyword evidence="1" id="KW-0812">Transmembrane</keyword>
<comment type="caution">
    <text evidence="2">The sequence shown here is derived from an EMBL/GenBank/DDBJ whole genome shotgun (WGS) entry which is preliminary data.</text>
</comment>
<feature type="transmembrane region" description="Helical" evidence="1">
    <location>
        <begin position="239"/>
        <end position="261"/>
    </location>
</feature>
<accession>A0ABT6C4A7</accession>
<keyword evidence="1" id="KW-1133">Transmembrane helix</keyword>
<feature type="transmembrane region" description="Helical" evidence="1">
    <location>
        <begin position="92"/>
        <end position="113"/>
    </location>
</feature>
<feature type="transmembrane region" description="Helical" evidence="1">
    <location>
        <begin position="273"/>
        <end position="297"/>
    </location>
</feature>
<feature type="transmembrane region" description="Helical" evidence="1">
    <location>
        <begin position="377"/>
        <end position="400"/>
    </location>
</feature>
<name>A0ABT6C4A7_9MICO</name>
<evidence type="ECO:0000256" key="1">
    <source>
        <dbReference type="SAM" id="Phobius"/>
    </source>
</evidence>
<sequence>MSLLERTRQIVPTPSTDRPPRLLLAAAGYGAVGAVALALLLVLPVMAAWFADAHSTTSWSDALSIAADGWTLAHRAPLGVPDDGASVVAPPLLLTAAAVLLARLAATSVLVQLTRRTSGLWFRVALAYVAGYALTGVVLALVGWTGPARPNPLLVVPGAVVVAVLGVLWALWRDDRRGDGIASARPARWVRERPAVLVRALRPALVGTGVLLALGLALVLLAVVTSWSRVTQINGELDAGIIGGTILTGGQLFAAPNFAAYAATWLSGASLHLGAVTVGHASVTPGILPLVPVLGALPEAGAAPWWAPLAPLAPVAVGAFVGWYTLRGLAALASWRSKVQTAVVAATLAGVGVVAVAYAGSMGVAGSRLDYVGPSVLAIPLLIGELVVGALVSTTTLHLWRTRR</sequence>
<feature type="transmembrane region" description="Helical" evidence="1">
    <location>
        <begin position="21"/>
        <end position="51"/>
    </location>
</feature>
<dbReference type="Pfam" id="PF19877">
    <property type="entry name" value="DUF6350"/>
    <property type="match status" value="1"/>
</dbReference>
<feature type="transmembrane region" description="Helical" evidence="1">
    <location>
        <begin position="342"/>
        <end position="365"/>
    </location>
</feature>
<protein>
    <submittedName>
        <fullName evidence="2">DUF6350 family protein</fullName>
    </submittedName>
</protein>
<organism evidence="2 3">
    <name type="scientific">Luteipulveratus flavus</name>
    <dbReference type="NCBI Taxonomy" id="3031728"/>
    <lineage>
        <taxon>Bacteria</taxon>
        <taxon>Bacillati</taxon>
        <taxon>Actinomycetota</taxon>
        <taxon>Actinomycetes</taxon>
        <taxon>Micrococcales</taxon>
        <taxon>Dermacoccaceae</taxon>
        <taxon>Luteipulveratus</taxon>
    </lineage>
</organism>
<proteinExistence type="predicted"/>
<keyword evidence="3" id="KW-1185">Reference proteome</keyword>
<dbReference type="RefSeq" id="WP_277190901.1">
    <property type="nucleotide sequence ID" value="NZ_JAROAV010000008.1"/>
</dbReference>